<dbReference type="InterPro" id="IPR000914">
    <property type="entry name" value="SBP_5_dom"/>
</dbReference>
<dbReference type="SUPFAM" id="SSF53850">
    <property type="entry name" value="Periplasmic binding protein-like II"/>
    <property type="match status" value="1"/>
</dbReference>
<proteinExistence type="predicted"/>
<dbReference type="Proteomes" id="UP000010296">
    <property type="component" value="Unassembled WGS sequence"/>
</dbReference>
<dbReference type="InterPro" id="IPR030678">
    <property type="entry name" value="Peptide/Ni-bd"/>
</dbReference>
<dbReference type="Gene3D" id="3.90.76.10">
    <property type="entry name" value="Dipeptide-binding Protein, Domain 1"/>
    <property type="match status" value="1"/>
</dbReference>
<dbReference type="Gene3D" id="3.10.105.10">
    <property type="entry name" value="Dipeptide-binding Protein, Domain 3"/>
    <property type="match status" value="1"/>
</dbReference>
<dbReference type="EMBL" id="AEPV01000086">
    <property type="protein sequence ID" value="EFU73050.1"/>
    <property type="molecule type" value="Genomic_DNA"/>
</dbReference>
<dbReference type="PANTHER" id="PTHR30290">
    <property type="entry name" value="PERIPLASMIC BINDING COMPONENT OF ABC TRANSPORTER"/>
    <property type="match status" value="1"/>
</dbReference>
<organism evidence="2 3">
    <name type="scientific">Enterococcus italicus (strain DSM 15952 / CCUG 50447 / LMG 22039 / TP 1.5)</name>
    <dbReference type="NCBI Taxonomy" id="888064"/>
    <lineage>
        <taxon>Bacteria</taxon>
        <taxon>Bacillati</taxon>
        <taxon>Bacillota</taxon>
        <taxon>Bacilli</taxon>
        <taxon>Lactobacillales</taxon>
        <taxon>Enterococcaceae</taxon>
        <taxon>Enterococcus</taxon>
    </lineage>
</organism>
<name>E6LIH5_ENTI1</name>
<dbReference type="Gene3D" id="3.40.190.10">
    <property type="entry name" value="Periplasmic binding protein-like II"/>
    <property type="match status" value="1"/>
</dbReference>
<dbReference type="PIRSF" id="PIRSF002741">
    <property type="entry name" value="MppA"/>
    <property type="match status" value="1"/>
</dbReference>
<dbReference type="PANTHER" id="PTHR30290:SF59">
    <property type="entry name" value="OLIGOPEPTIDE ABC TRANSPORTER,SUBSTRATE-BINDING PROTEIN"/>
    <property type="match status" value="1"/>
</dbReference>
<accession>E6LIH5</accession>
<dbReference type="GO" id="GO:0043190">
    <property type="term" value="C:ATP-binding cassette (ABC) transporter complex"/>
    <property type="evidence" value="ECO:0007669"/>
    <property type="project" value="InterPro"/>
</dbReference>
<evidence type="ECO:0000259" key="1">
    <source>
        <dbReference type="Pfam" id="PF00496"/>
    </source>
</evidence>
<dbReference type="eggNOG" id="COG0747">
    <property type="taxonomic scope" value="Bacteria"/>
</dbReference>
<feature type="domain" description="Solute-binding protein family 5" evidence="1">
    <location>
        <begin position="109"/>
        <end position="464"/>
    </location>
</feature>
<dbReference type="AlphaFoldDB" id="E6LIH5"/>
<comment type="caution">
    <text evidence="2">The sequence shown here is derived from an EMBL/GenBank/DDBJ whole genome shotgun (WGS) entry which is preliminary data.</text>
</comment>
<protein>
    <submittedName>
        <fullName evidence="2">ABC transporter, substrate-binding protein, family 5</fullName>
    </submittedName>
</protein>
<dbReference type="STRING" id="888064.HMPREF9088_2165"/>
<dbReference type="GO" id="GO:0015833">
    <property type="term" value="P:peptide transport"/>
    <property type="evidence" value="ECO:0007669"/>
    <property type="project" value="TreeGrafter"/>
</dbReference>
<reference evidence="2 3" key="1">
    <citation type="submission" date="2010-12" db="EMBL/GenBank/DDBJ databases">
        <authorList>
            <person name="Muzny D."/>
            <person name="Qin X."/>
            <person name="Deng J."/>
            <person name="Jiang H."/>
            <person name="Liu Y."/>
            <person name="Qu J."/>
            <person name="Song X.-Z."/>
            <person name="Zhang L."/>
            <person name="Thornton R."/>
            <person name="Coyle M."/>
            <person name="Francisco L."/>
            <person name="Jackson L."/>
            <person name="Javaid M."/>
            <person name="Korchina V."/>
            <person name="Kovar C."/>
            <person name="Mata R."/>
            <person name="Mathew T."/>
            <person name="Ngo R."/>
            <person name="Nguyen L."/>
            <person name="Nguyen N."/>
            <person name="Okwuonu G."/>
            <person name="Ongeri F."/>
            <person name="Pham C."/>
            <person name="Simmons D."/>
            <person name="Wilczek-Boney K."/>
            <person name="Hale W."/>
            <person name="Jakkamsetti A."/>
            <person name="Pham P."/>
            <person name="Ruth R."/>
            <person name="San Lucas F."/>
            <person name="Warren J."/>
            <person name="Zhang J."/>
            <person name="Zhao Z."/>
            <person name="Zhou C."/>
            <person name="Zhu D."/>
            <person name="Lee S."/>
            <person name="Bess C."/>
            <person name="Blankenburg K."/>
            <person name="Forbes L."/>
            <person name="Fu Q."/>
            <person name="Gubbala S."/>
            <person name="Hirani K."/>
            <person name="Jayaseelan J.C."/>
            <person name="Lara F."/>
            <person name="Munidasa M."/>
            <person name="Palculict T."/>
            <person name="Patil S."/>
            <person name="Pu L.-L."/>
            <person name="Saada N."/>
            <person name="Tang L."/>
            <person name="Weissenberger G."/>
            <person name="Zhu Y."/>
            <person name="Hemphill L."/>
            <person name="Shang Y."/>
            <person name="Youmans B."/>
            <person name="Ayvaz T."/>
            <person name="Ross M."/>
            <person name="Santibanez J."/>
            <person name="Aqrawi P."/>
            <person name="Gross S."/>
            <person name="Joshi V."/>
            <person name="Fowler G."/>
            <person name="Nazareth L."/>
            <person name="Reid J."/>
            <person name="Worley K."/>
            <person name="Petrosino J."/>
            <person name="Highlander S."/>
            <person name="Gibbs R."/>
        </authorList>
    </citation>
    <scope>NUCLEOTIDE SEQUENCE [LARGE SCALE GENOMIC DNA]</scope>
    <source>
        <strain evidence="3">DSM 15952 / CCUG 50447 / LMG 22039 / TP 1.5</strain>
    </source>
</reference>
<dbReference type="Pfam" id="PF00496">
    <property type="entry name" value="SBP_bac_5"/>
    <property type="match status" value="1"/>
</dbReference>
<dbReference type="HOGENOM" id="CLU_017028_8_4_9"/>
<sequence length="546" mass="59962">MITVHIQYIYCTNERKFCCEEENVYMGKKKWLSVGLVALGLFLAACGSGSSTTTSSTTTADSSTFTYAISGDPSSMNPINTSDRWGLTVANMIFSPLVAVDGDGNSENVLAESVEPAADGKSVTVKLKQGIKWSDGEAFTADDVVFTYTKKADKANGNADSLWIGDQAIKAVKVDDYTVRFDFPTVSAAAVNNIVTETFIIPEHIYKDVTDFSVSELPETPVGTGPYKLKEYKRGQYLQFEANENYFGTKPSIKNVTLQIIESTNTAKVALQKGEVDATVVLPSDIKDLDTDSISTYAYSENRIGYLGLNSQTEQLKDVKVRQAIFYALNKDEMNKAAYLDEKYYATPYSFLPPANKFVSDDVEKYSTDDAKAKKLLAEAGVSDLKINLAFTASDPAQSLQATLIQQQLAKVGITVELQGGDGTAIYTELRKADSTKYNMFLGGYIMGNDPDQYARLFKTGGGSNYFKLANDTVDQLFNDGAVELDTTKREAIYDDLQKEIADQAVIYPIVDNKKILAANKRIQGIDDAKLVPIYTFEDMAKLTIK</sequence>
<dbReference type="InterPro" id="IPR039424">
    <property type="entry name" value="SBP_5"/>
</dbReference>
<gene>
    <name evidence="2" type="ORF">HMPREF9088_2165</name>
</gene>
<dbReference type="GO" id="GO:1904680">
    <property type="term" value="F:peptide transmembrane transporter activity"/>
    <property type="evidence" value="ECO:0007669"/>
    <property type="project" value="TreeGrafter"/>
</dbReference>
<evidence type="ECO:0000313" key="2">
    <source>
        <dbReference type="EMBL" id="EFU73050.1"/>
    </source>
</evidence>
<keyword evidence="3" id="KW-1185">Reference proteome</keyword>
<evidence type="ECO:0000313" key="3">
    <source>
        <dbReference type="Proteomes" id="UP000010296"/>
    </source>
</evidence>
<dbReference type="GO" id="GO:0042597">
    <property type="term" value="C:periplasmic space"/>
    <property type="evidence" value="ECO:0007669"/>
    <property type="project" value="UniProtKB-ARBA"/>
</dbReference>
<dbReference type="CDD" id="cd00995">
    <property type="entry name" value="PBP2_NikA_DppA_OppA_like"/>
    <property type="match status" value="1"/>
</dbReference>